<protein>
    <submittedName>
        <fullName evidence="4">Proteolysis 1, putative isoform 2</fullName>
    </submittedName>
</protein>
<keyword evidence="3" id="KW-0862">Zinc</keyword>
<dbReference type="GO" id="GO:0061630">
    <property type="term" value="F:ubiquitin protein ligase activity"/>
    <property type="evidence" value="ECO:0007669"/>
    <property type="project" value="TreeGrafter"/>
</dbReference>
<comment type="caution">
    <text evidence="4">The sequence shown here is derived from an EMBL/GenBank/DDBJ whole genome shotgun (WGS) entry which is preliminary data.</text>
</comment>
<evidence type="ECO:0000313" key="4">
    <source>
        <dbReference type="EMBL" id="KAE8668777.1"/>
    </source>
</evidence>
<name>A0A6A2YA19_HIBSY</name>
<proteinExistence type="predicted"/>
<evidence type="ECO:0000313" key="5">
    <source>
        <dbReference type="Proteomes" id="UP000436088"/>
    </source>
</evidence>
<keyword evidence="1" id="KW-0479">Metal-binding</keyword>
<dbReference type="AlphaFoldDB" id="A0A6A2YA19"/>
<dbReference type="InterPro" id="IPR043145">
    <property type="entry name" value="Znf_ZZ_sf"/>
</dbReference>
<dbReference type="Gene3D" id="3.30.60.90">
    <property type="match status" value="1"/>
</dbReference>
<dbReference type="EMBL" id="VEPZ02001542">
    <property type="protein sequence ID" value="KAE8668777.1"/>
    <property type="molecule type" value="Genomic_DNA"/>
</dbReference>
<dbReference type="GO" id="GO:0008270">
    <property type="term" value="F:zinc ion binding"/>
    <property type="evidence" value="ECO:0007669"/>
    <property type="project" value="UniProtKB-KW"/>
</dbReference>
<dbReference type="Proteomes" id="UP000436088">
    <property type="component" value="Unassembled WGS sequence"/>
</dbReference>
<evidence type="ECO:0000256" key="3">
    <source>
        <dbReference type="ARBA" id="ARBA00022833"/>
    </source>
</evidence>
<organism evidence="4 5">
    <name type="scientific">Hibiscus syriacus</name>
    <name type="common">Rose of Sharon</name>
    <dbReference type="NCBI Taxonomy" id="106335"/>
    <lineage>
        <taxon>Eukaryota</taxon>
        <taxon>Viridiplantae</taxon>
        <taxon>Streptophyta</taxon>
        <taxon>Embryophyta</taxon>
        <taxon>Tracheophyta</taxon>
        <taxon>Spermatophyta</taxon>
        <taxon>Magnoliopsida</taxon>
        <taxon>eudicotyledons</taxon>
        <taxon>Gunneridae</taxon>
        <taxon>Pentapetalae</taxon>
        <taxon>rosids</taxon>
        <taxon>malvids</taxon>
        <taxon>Malvales</taxon>
        <taxon>Malvaceae</taxon>
        <taxon>Malvoideae</taxon>
        <taxon>Hibiscus</taxon>
    </lineage>
</organism>
<keyword evidence="5" id="KW-1185">Reference proteome</keyword>
<reference evidence="4" key="1">
    <citation type="submission" date="2019-09" db="EMBL/GenBank/DDBJ databases">
        <title>Draft genome information of white flower Hibiscus syriacus.</title>
        <authorList>
            <person name="Kim Y.-M."/>
        </authorList>
    </citation>
    <scope>NUCLEOTIDE SEQUENCE [LARGE SCALE GENOMIC DNA]</scope>
    <source>
        <strain evidence="4">YM2019G1</strain>
    </source>
</reference>
<dbReference type="PANTHER" id="PTHR15898">
    <property type="entry name" value="BIFUNCTIONAL APOPTOSIS REGULATOR"/>
    <property type="match status" value="1"/>
</dbReference>
<dbReference type="GO" id="GO:0043161">
    <property type="term" value="P:proteasome-mediated ubiquitin-dependent protein catabolic process"/>
    <property type="evidence" value="ECO:0007669"/>
    <property type="project" value="TreeGrafter"/>
</dbReference>
<evidence type="ECO:0000256" key="1">
    <source>
        <dbReference type="ARBA" id="ARBA00022723"/>
    </source>
</evidence>
<evidence type="ECO:0000256" key="2">
    <source>
        <dbReference type="ARBA" id="ARBA00022771"/>
    </source>
</evidence>
<keyword evidence="2" id="KW-0863">Zinc-finger</keyword>
<accession>A0A6A2YA19</accession>
<gene>
    <name evidence="4" type="ORF">F3Y22_tig00112285pilonHSYRG00277</name>
</gene>
<dbReference type="PANTHER" id="PTHR15898:SF13">
    <property type="entry name" value="BIFUNCTIONAL APOPTOSIS REGULATOR"/>
    <property type="match status" value="1"/>
</dbReference>
<dbReference type="SUPFAM" id="SSF57850">
    <property type="entry name" value="RING/U-box"/>
    <property type="match status" value="1"/>
</dbReference>
<sequence length="157" mass="17704">MYPRGFPKVCSTLDHFLVAKFPNEYALRKDTIQFKQASCKHEGPSTCSMEPSKRDISPVLLPSEVKPHRYTHVGAGSDACGMCPIVGDRYRCKDCTEKMGFDLCGDFYKTRPMLPGRHYTRKYLQENNLALQFEIDSIEDEDEDEDGDGDAVALLVG</sequence>